<evidence type="ECO:0000313" key="2">
    <source>
        <dbReference type="Proteomes" id="UP000887565"/>
    </source>
</evidence>
<reference evidence="3" key="1">
    <citation type="submission" date="2022-11" db="UniProtKB">
        <authorList>
            <consortium name="WormBaseParasite"/>
        </authorList>
    </citation>
    <scope>IDENTIFICATION</scope>
</reference>
<feature type="compositionally biased region" description="Basic and acidic residues" evidence="1">
    <location>
        <begin position="19"/>
        <end position="61"/>
    </location>
</feature>
<evidence type="ECO:0000256" key="1">
    <source>
        <dbReference type="SAM" id="MobiDB-lite"/>
    </source>
</evidence>
<dbReference type="Proteomes" id="UP000887565">
    <property type="component" value="Unplaced"/>
</dbReference>
<dbReference type="AlphaFoldDB" id="A0A915JSX8"/>
<proteinExistence type="predicted"/>
<accession>A0A915JSX8</accession>
<dbReference type="WBParaSite" id="nRc.2.0.1.t29223-RA">
    <property type="protein sequence ID" value="nRc.2.0.1.t29223-RA"/>
    <property type="gene ID" value="nRc.2.0.1.g29223"/>
</dbReference>
<organism evidence="2 3">
    <name type="scientific">Romanomermis culicivorax</name>
    <name type="common">Nematode worm</name>
    <dbReference type="NCBI Taxonomy" id="13658"/>
    <lineage>
        <taxon>Eukaryota</taxon>
        <taxon>Metazoa</taxon>
        <taxon>Ecdysozoa</taxon>
        <taxon>Nematoda</taxon>
        <taxon>Enoplea</taxon>
        <taxon>Dorylaimia</taxon>
        <taxon>Mermithida</taxon>
        <taxon>Mermithoidea</taxon>
        <taxon>Mermithidae</taxon>
        <taxon>Romanomermis</taxon>
    </lineage>
</organism>
<evidence type="ECO:0000313" key="3">
    <source>
        <dbReference type="WBParaSite" id="nRc.2.0.1.t29223-RA"/>
    </source>
</evidence>
<name>A0A915JSX8_ROMCU</name>
<sequence>MLLGESLMKTPTQAPTNIKLDKETYQQEHPSDSKDRQKKLEWASTLKREQLKKDETDKKESLQSAMTDSERMVDKPTTSQQAEMANEQQQPRRIVREYNVPHWRFGRQRTPPEKRYPCVPTVPITAQILPMK</sequence>
<feature type="compositionally biased region" description="Polar residues" evidence="1">
    <location>
        <begin position="76"/>
        <end position="91"/>
    </location>
</feature>
<keyword evidence="2" id="KW-1185">Reference proteome</keyword>
<feature type="region of interest" description="Disordered" evidence="1">
    <location>
        <begin position="1"/>
        <end position="95"/>
    </location>
</feature>
<protein>
    <submittedName>
        <fullName evidence="3">Uncharacterized protein</fullName>
    </submittedName>
</protein>